<keyword evidence="1" id="KW-0812">Transmembrane</keyword>
<dbReference type="Proteomes" id="UP000245119">
    <property type="component" value="Linkage Group LG1"/>
</dbReference>
<dbReference type="InterPro" id="IPR040035">
    <property type="entry name" value="TMEM180"/>
</dbReference>
<keyword evidence="3" id="KW-1185">Reference proteome</keyword>
<evidence type="ECO:0000313" key="3">
    <source>
        <dbReference type="Proteomes" id="UP000245119"/>
    </source>
</evidence>
<accession>A0A2T7PZP7</accession>
<comment type="caution">
    <text evidence="2">The sequence shown here is derived from an EMBL/GenBank/DDBJ whole genome shotgun (WGS) entry which is preliminary data.</text>
</comment>
<dbReference type="AlphaFoldDB" id="A0A2T7PZP7"/>
<name>A0A2T7PZP7_POMCA</name>
<keyword evidence="1" id="KW-0472">Membrane</keyword>
<dbReference type="PANTHER" id="PTHR28658:SF1">
    <property type="entry name" value="MAJOR FACILITATOR SUPERFAMILY DOMAIN CONTAINING 13B"/>
    <property type="match status" value="1"/>
</dbReference>
<feature type="transmembrane region" description="Helical" evidence="1">
    <location>
        <begin position="20"/>
        <end position="51"/>
    </location>
</feature>
<reference evidence="2 3" key="1">
    <citation type="submission" date="2018-04" db="EMBL/GenBank/DDBJ databases">
        <title>The genome of golden apple snail Pomacea canaliculata provides insight into stress tolerance and invasive adaptation.</title>
        <authorList>
            <person name="Liu C."/>
            <person name="Liu B."/>
            <person name="Ren Y."/>
            <person name="Zhang Y."/>
            <person name="Wang H."/>
            <person name="Li S."/>
            <person name="Jiang F."/>
            <person name="Yin L."/>
            <person name="Zhang G."/>
            <person name="Qian W."/>
            <person name="Fan W."/>
        </authorList>
    </citation>
    <scope>NUCLEOTIDE SEQUENCE [LARGE SCALE GENOMIC DNA]</scope>
    <source>
        <strain evidence="2">SZHN2017</strain>
        <tissue evidence="2">Muscle</tissue>
    </source>
</reference>
<feature type="transmembrane region" description="Helical" evidence="1">
    <location>
        <begin position="71"/>
        <end position="91"/>
    </location>
</feature>
<dbReference type="STRING" id="400727.A0A2T7PZP7"/>
<organism evidence="2 3">
    <name type="scientific">Pomacea canaliculata</name>
    <name type="common">Golden apple snail</name>
    <dbReference type="NCBI Taxonomy" id="400727"/>
    <lineage>
        <taxon>Eukaryota</taxon>
        <taxon>Metazoa</taxon>
        <taxon>Spiralia</taxon>
        <taxon>Lophotrochozoa</taxon>
        <taxon>Mollusca</taxon>
        <taxon>Gastropoda</taxon>
        <taxon>Caenogastropoda</taxon>
        <taxon>Architaenioglossa</taxon>
        <taxon>Ampullarioidea</taxon>
        <taxon>Ampullariidae</taxon>
        <taxon>Pomacea</taxon>
    </lineage>
</organism>
<gene>
    <name evidence="2" type="ORF">C0Q70_01516</name>
</gene>
<dbReference type="OrthoDB" id="62987at2759"/>
<keyword evidence="1" id="KW-1133">Transmembrane helix</keyword>
<dbReference type="PANTHER" id="PTHR28658">
    <property type="entry name" value="TRANSMEMBRANE PROTEIN 180"/>
    <property type="match status" value="1"/>
</dbReference>
<sequence length="111" mass="12580">MPLADIADNDKKTYKRKHPISSMVFGTNAVIVKPAQSVAPMIVVAILNHYGYEQLKSGLLPSSDVELIKDIMFKMLCFFPILLAIIQFCAWSQFTIRHKTMEKETEPDHAL</sequence>
<dbReference type="EMBL" id="PZQS01000001">
    <property type="protein sequence ID" value="PVD38891.1"/>
    <property type="molecule type" value="Genomic_DNA"/>
</dbReference>
<evidence type="ECO:0000313" key="2">
    <source>
        <dbReference type="EMBL" id="PVD38891.1"/>
    </source>
</evidence>
<evidence type="ECO:0000256" key="1">
    <source>
        <dbReference type="SAM" id="Phobius"/>
    </source>
</evidence>
<protein>
    <submittedName>
        <fullName evidence="2">Uncharacterized protein</fullName>
    </submittedName>
</protein>
<proteinExistence type="predicted"/>